<dbReference type="RefSeq" id="WP_152126459.1">
    <property type="nucleotide sequence ID" value="NZ_WELI01000011.1"/>
</dbReference>
<protein>
    <submittedName>
        <fullName evidence="1">Uncharacterized protein</fullName>
    </submittedName>
</protein>
<name>A0A7J5TUA3_9BACT</name>
<dbReference type="Proteomes" id="UP000488299">
    <property type="component" value="Unassembled WGS sequence"/>
</dbReference>
<reference evidence="1 2" key="1">
    <citation type="submission" date="2019-10" db="EMBL/GenBank/DDBJ databases">
        <title>Rudanella paleaurantiibacter sp. nov., isolated from sludge.</title>
        <authorList>
            <person name="Xu S.Q."/>
        </authorList>
    </citation>
    <scope>NUCLEOTIDE SEQUENCE [LARGE SCALE GENOMIC DNA]</scope>
    <source>
        <strain evidence="1 2">HX-22-17</strain>
    </source>
</reference>
<organism evidence="1 2">
    <name type="scientific">Rudanella paleaurantiibacter</name>
    <dbReference type="NCBI Taxonomy" id="2614655"/>
    <lineage>
        <taxon>Bacteria</taxon>
        <taxon>Pseudomonadati</taxon>
        <taxon>Bacteroidota</taxon>
        <taxon>Cytophagia</taxon>
        <taxon>Cytophagales</taxon>
        <taxon>Cytophagaceae</taxon>
        <taxon>Rudanella</taxon>
    </lineage>
</organism>
<sequence>MDTEKIAQLIQSYLTLRARVLSSLQDKSLNKKELIQTVALSPVQYANRKEKVSNWTIDETISLAERLGLGSKAASDIKRLSSLLQFLPEQTSRGLLRQAGLDRKKMVLRQRNYNLWKADELHRLAMVCSMGGSMQATKRT</sequence>
<comment type="caution">
    <text evidence="1">The sequence shown here is derived from an EMBL/GenBank/DDBJ whole genome shotgun (WGS) entry which is preliminary data.</text>
</comment>
<dbReference type="AlphaFoldDB" id="A0A7J5TUA3"/>
<proteinExistence type="predicted"/>
<evidence type="ECO:0000313" key="2">
    <source>
        <dbReference type="Proteomes" id="UP000488299"/>
    </source>
</evidence>
<evidence type="ECO:0000313" key="1">
    <source>
        <dbReference type="EMBL" id="KAB7727383.1"/>
    </source>
</evidence>
<keyword evidence="2" id="KW-1185">Reference proteome</keyword>
<dbReference type="EMBL" id="WELI01000011">
    <property type="protein sequence ID" value="KAB7727383.1"/>
    <property type="molecule type" value="Genomic_DNA"/>
</dbReference>
<accession>A0A7J5TUA3</accession>
<gene>
    <name evidence="1" type="ORF">F5984_22430</name>
</gene>